<reference evidence="13" key="1">
    <citation type="submission" date="2016-10" db="EMBL/GenBank/DDBJ databases">
        <authorList>
            <person name="Varghese N."/>
            <person name="Submissions S."/>
        </authorList>
    </citation>
    <scope>NUCLEOTIDE SEQUENCE [LARGE SCALE GENOMIC DNA]</scope>
    <source>
        <strain evidence="13">CGMCC 4.3568</strain>
    </source>
</reference>
<dbReference type="Pfam" id="PF04290">
    <property type="entry name" value="DctQ"/>
    <property type="match status" value="1"/>
</dbReference>
<feature type="region of interest" description="Disordered" evidence="9">
    <location>
        <begin position="162"/>
        <end position="182"/>
    </location>
</feature>
<dbReference type="InterPro" id="IPR055348">
    <property type="entry name" value="DctQ"/>
</dbReference>
<evidence type="ECO:0000256" key="2">
    <source>
        <dbReference type="ARBA" id="ARBA00022448"/>
    </source>
</evidence>
<feature type="transmembrane region" description="Helical" evidence="10">
    <location>
        <begin position="44"/>
        <end position="66"/>
    </location>
</feature>
<comment type="subcellular location">
    <subcellularLocation>
        <location evidence="1">Cell inner membrane</location>
        <topology evidence="1">Multi-pass membrane protein</topology>
    </subcellularLocation>
</comment>
<dbReference type="EMBL" id="FOKG01000005">
    <property type="protein sequence ID" value="SFB13053.1"/>
    <property type="molecule type" value="Genomic_DNA"/>
</dbReference>
<dbReference type="GO" id="GO:0022857">
    <property type="term" value="F:transmembrane transporter activity"/>
    <property type="evidence" value="ECO:0007669"/>
    <property type="project" value="TreeGrafter"/>
</dbReference>
<dbReference type="RefSeq" id="WP_177242555.1">
    <property type="nucleotide sequence ID" value="NZ_FOKG01000005.1"/>
</dbReference>
<sequence>MDRIDAVAARVAKALALVAALLVGMVMVVVAVDVVGRNVTGSSVPGAFEITTVLLVVIVFLGLAHAERTGATIKLTLLTDRLPRRAALGTRVASAVITLAVALWFTYATLVAAGRSIDRGEAQVGLLNIPLWPARVAIVVGFAALSIEVLLGLRRGLSGSRRQASAAGQQPGSSSAPDGRPH</sequence>
<keyword evidence="7 10" id="KW-0472">Membrane</keyword>
<evidence type="ECO:0000256" key="5">
    <source>
        <dbReference type="ARBA" id="ARBA00022692"/>
    </source>
</evidence>
<feature type="domain" description="Tripartite ATP-independent periplasmic transporters DctQ component" evidence="11">
    <location>
        <begin position="27"/>
        <end position="155"/>
    </location>
</feature>
<keyword evidence="2" id="KW-0813">Transport</keyword>
<evidence type="ECO:0000256" key="3">
    <source>
        <dbReference type="ARBA" id="ARBA00022475"/>
    </source>
</evidence>
<evidence type="ECO:0000256" key="9">
    <source>
        <dbReference type="SAM" id="MobiDB-lite"/>
    </source>
</evidence>
<keyword evidence="3" id="KW-1003">Cell membrane</keyword>
<evidence type="ECO:0000256" key="10">
    <source>
        <dbReference type="SAM" id="Phobius"/>
    </source>
</evidence>
<accession>A0A1I0YLN1</accession>
<keyword evidence="6 10" id="KW-1133">Transmembrane helix</keyword>
<feature type="transmembrane region" description="Helical" evidence="10">
    <location>
        <begin position="87"/>
        <end position="112"/>
    </location>
</feature>
<dbReference type="PANTHER" id="PTHR35011:SF10">
    <property type="entry name" value="TRAP TRANSPORTER SMALL PERMEASE PROTEIN"/>
    <property type="match status" value="1"/>
</dbReference>
<evidence type="ECO:0000256" key="4">
    <source>
        <dbReference type="ARBA" id="ARBA00022519"/>
    </source>
</evidence>
<keyword evidence="5 10" id="KW-0812">Transmembrane</keyword>
<evidence type="ECO:0000313" key="13">
    <source>
        <dbReference type="Proteomes" id="UP000243799"/>
    </source>
</evidence>
<keyword evidence="4" id="KW-0997">Cell inner membrane</keyword>
<name>A0A1I0YLN1_9PSEU</name>
<comment type="similarity">
    <text evidence="8">Belongs to the TRAP transporter small permease family.</text>
</comment>
<gene>
    <name evidence="12" type="ORF">SAMN05216266_105103</name>
</gene>
<keyword evidence="13" id="KW-1185">Reference proteome</keyword>
<dbReference type="InterPro" id="IPR007387">
    <property type="entry name" value="TRAP_DctQ"/>
</dbReference>
<dbReference type="GO" id="GO:0015740">
    <property type="term" value="P:C4-dicarboxylate transport"/>
    <property type="evidence" value="ECO:0007669"/>
    <property type="project" value="TreeGrafter"/>
</dbReference>
<dbReference type="STRING" id="490629.SAMN05216266_105103"/>
<proteinExistence type="inferred from homology"/>
<dbReference type="Proteomes" id="UP000243799">
    <property type="component" value="Unassembled WGS sequence"/>
</dbReference>
<evidence type="ECO:0000313" key="12">
    <source>
        <dbReference type="EMBL" id="SFB13053.1"/>
    </source>
</evidence>
<protein>
    <submittedName>
        <fullName evidence="12">TRAP-type C4-dicarboxylate transport system, small permease component</fullName>
    </submittedName>
</protein>
<feature type="transmembrane region" description="Helical" evidence="10">
    <location>
        <begin position="132"/>
        <end position="153"/>
    </location>
</feature>
<evidence type="ECO:0000256" key="7">
    <source>
        <dbReference type="ARBA" id="ARBA00023136"/>
    </source>
</evidence>
<evidence type="ECO:0000256" key="6">
    <source>
        <dbReference type="ARBA" id="ARBA00022989"/>
    </source>
</evidence>
<organism evidence="12 13">
    <name type="scientific">Amycolatopsis marina</name>
    <dbReference type="NCBI Taxonomy" id="490629"/>
    <lineage>
        <taxon>Bacteria</taxon>
        <taxon>Bacillati</taxon>
        <taxon>Actinomycetota</taxon>
        <taxon>Actinomycetes</taxon>
        <taxon>Pseudonocardiales</taxon>
        <taxon>Pseudonocardiaceae</taxon>
        <taxon>Amycolatopsis</taxon>
    </lineage>
</organism>
<evidence type="ECO:0000256" key="8">
    <source>
        <dbReference type="ARBA" id="ARBA00038436"/>
    </source>
</evidence>
<feature type="transmembrane region" description="Helical" evidence="10">
    <location>
        <begin position="12"/>
        <end position="32"/>
    </location>
</feature>
<evidence type="ECO:0000256" key="1">
    <source>
        <dbReference type="ARBA" id="ARBA00004429"/>
    </source>
</evidence>
<dbReference type="AlphaFoldDB" id="A0A1I0YLN1"/>
<dbReference type="PANTHER" id="PTHR35011">
    <property type="entry name" value="2,3-DIKETO-L-GULONATE TRAP TRANSPORTER SMALL PERMEASE PROTEIN YIAM"/>
    <property type="match status" value="1"/>
</dbReference>
<dbReference type="GO" id="GO:0005886">
    <property type="term" value="C:plasma membrane"/>
    <property type="evidence" value="ECO:0007669"/>
    <property type="project" value="UniProtKB-SubCell"/>
</dbReference>
<evidence type="ECO:0000259" key="11">
    <source>
        <dbReference type="Pfam" id="PF04290"/>
    </source>
</evidence>